<proteinExistence type="predicted"/>
<reference evidence="1 2" key="1">
    <citation type="journal article" date="2011" name="J. Microbiol.">
        <title>Gramella jeungdoensis sp. nov., isolated from a solar saltern in Korea.</title>
        <authorList>
            <person name="Joung Y."/>
            <person name="Kim H."/>
            <person name="Jang T."/>
            <person name="Ahn T.S."/>
            <person name="Joh K."/>
        </authorList>
    </citation>
    <scope>NUCLEOTIDE SEQUENCE [LARGE SCALE GENOMIC DNA]</scope>
    <source>
        <strain evidence="1 2">KCTC 23123</strain>
    </source>
</reference>
<dbReference type="EMBL" id="SNQI01000001">
    <property type="protein sequence ID" value="TEW76428.1"/>
    <property type="molecule type" value="Genomic_DNA"/>
</dbReference>
<dbReference type="AlphaFoldDB" id="A0A4Y8AWP0"/>
<keyword evidence="2" id="KW-1185">Reference proteome</keyword>
<gene>
    <name evidence="1" type="ORF">E2488_00835</name>
</gene>
<comment type="caution">
    <text evidence="1">The sequence shown here is derived from an EMBL/GenBank/DDBJ whole genome shotgun (WGS) entry which is preliminary data.</text>
</comment>
<accession>A0A4Y8AWP0</accession>
<evidence type="ECO:0000313" key="1">
    <source>
        <dbReference type="EMBL" id="TEW76428.1"/>
    </source>
</evidence>
<dbReference type="RefSeq" id="WP_134246442.1">
    <property type="nucleotide sequence ID" value="NZ_SNQI01000001.1"/>
</dbReference>
<sequence>MQFTSCEPKYKFNIPDDYAEINLLITTIKKNNLEHKEDFYKRLLAMENIEYQKQFYDAEKEVFKKEMQNAADLEDLQLAMDTQIRFGYLIVLARDTNGNIVNKNSINPKNKDTIVYSIEKYDPISIELLKTVKRVKKTE</sequence>
<name>A0A4Y8AWP0_9FLAO</name>
<dbReference type="Proteomes" id="UP000298517">
    <property type="component" value="Unassembled WGS sequence"/>
</dbReference>
<organism evidence="1 2">
    <name type="scientific">Gramella jeungdoensis</name>
    <dbReference type="NCBI Taxonomy" id="708091"/>
    <lineage>
        <taxon>Bacteria</taxon>
        <taxon>Pseudomonadati</taxon>
        <taxon>Bacteroidota</taxon>
        <taxon>Flavobacteriia</taxon>
        <taxon>Flavobacteriales</taxon>
        <taxon>Flavobacteriaceae</taxon>
        <taxon>Christiangramia</taxon>
    </lineage>
</organism>
<protein>
    <submittedName>
        <fullName evidence="1">Uncharacterized protein</fullName>
    </submittedName>
</protein>
<evidence type="ECO:0000313" key="2">
    <source>
        <dbReference type="Proteomes" id="UP000298517"/>
    </source>
</evidence>